<accession>A0AAV5UUM4</accession>
<dbReference type="EMBL" id="BTSY01000001">
    <property type="protein sequence ID" value="GMT09923.1"/>
    <property type="molecule type" value="Genomic_DNA"/>
</dbReference>
<sequence length="135" mass="15436">MNTTHVIQLIYGLSGVVAYIIVIYAMHGVRKLLHRSFITIFAIMAAINIATWLNTWISIRLLDEPIFYFYYEWVSQHGILRNALNLLIPQLYYAQNICVLLLTADRLAAILAITMNAKVENSGVEFIHKVQVLKS</sequence>
<evidence type="ECO:0000256" key="5">
    <source>
        <dbReference type="ARBA" id="ARBA00023136"/>
    </source>
</evidence>
<evidence type="ECO:0000256" key="3">
    <source>
        <dbReference type="ARBA" id="ARBA00022692"/>
    </source>
</evidence>
<keyword evidence="4 6" id="KW-1133">Transmembrane helix</keyword>
<dbReference type="Pfam" id="PF02118">
    <property type="entry name" value="Srg"/>
    <property type="match status" value="1"/>
</dbReference>
<evidence type="ECO:0000256" key="6">
    <source>
        <dbReference type="RuleBase" id="RU280813"/>
    </source>
</evidence>
<keyword evidence="5 6" id="KW-0472">Membrane</keyword>
<comment type="caution">
    <text evidence="6">Lacks conserved residue(s) required for the propagation of feature annotation.</text>
</comment>
<feature type="transmembrane region" description="Helical" evidence="6">
    <location>
        <begin position="6"/>
        <end position="25"/>
    </location>
</feature>
<dbReference type="Proteomes" id="UP001432322">
    <property type="component" value="Unassembled WGS sequence"/>
</dbReference>
<evidence type="ECO:0000256" key="1">
    <source>
        <dbReference type="ARBA" id="ARBA00004141"/>
    </source>
</evidence>
<dbReference type="PANTHER" id="PTHR31552:SF8">
    <property type="entry name" value="SERPENTINE RECEPTOR CLASS GAMMA"/>
    <property type="match status" value="1"/>
</dbReference>
<dbReference type="PANTHER" id="PTHR31552">
    <property type="entry name" value="SERPENTINE RECEPTOR CLASS GAMMA"/>
    <property type="match status" value="1"/>
</dbReference>
<comment type="caution">
    <text evidence="7">The sequence shown here is derived from an EMBL/GenBank/DDBJ whole genome shotgun (WGS) entry which is preliminary data.</text>
</comment>
<gene>
    <name evidence="7" type="ORF">PFISCL1PPCAC_1220</name>
</gene>
<dbReference type="AlphaFoldDB" id="A0AAV5UUM4"/>
<protein>
    <recommendedName>
        <fullName evidence="6">Serpentine receptor class gamma</fullName>
    </recommendedName>
</protein>
<feature type="transmembrane region" description="Helical" evidence="6">
    <location>
        <begin position="37"/>
        <end position="59"/>
    </location>
</feature>
<keyword evidence="8" id="KW-1185">Reference proteome</keyword>
<comment type="subcellular location">
    <subcellularLocation>
        <location evidence="1">Membrane</location>
        <topology evidence="1">Multi-pass membrane protein</topology>
    </subcellularLocation>
</comment>
<dbReference type="InterPro" id="IPR000609">
    <property type="entry name" value="7TM_GPCR_serpentine_rcpt_Srg"/>
</dbReference>
<evidence type="ECO:0000313" key="8">
    <source>
        <dbReference type="Proteomes" id="UP001432322"/>
    </source>
</evidence>
<proteinExistence type="inferred from homology"/>
<keyword evidence="3 6" id="KW-0812">Transmembrane</keyword>
<organism evidence="7 8">
    <name type="scientific">Pristionchus fissidentatus</name>
    <dbReference type="NCBI Taxonomy" id="1538716"/>
    <lineage>
        <taxon>Eukaryota</taxon>
        <taxon>Metazoa</taxon>
        <taxon>Ecdysozoa</taxon>
        <taxon>Nematoda</taxon>
        <taxon>Chromadorea</taxon>
        <taxon>Rhabditida</taxon>
        <taxon>Rhabditina</taxon>
        <taxon>Diplogasteromorpha</taxon>
        <taxon>Diplogasteroidea</taxon>
        <taxon>Neodiplogasteridae</taxon>
        <taxon>Pristionchus</taxon>
    </lineage>
</organism>
<dbReference type="GO" id="GO:0004888">
    <property type="term" value="F:transmembrane signaling receptor activity"/>
    <property type="evidence" value="ECO:0007669"/>
    <property type="project" value="InterPro"/>
</dbReference>
<reference evidence="7" key="1">
    <citation type="submission" date="2023-10" db="EMBL/GenBank/DDBJ databases">
        <title>Genome assembly of Pristionchus species.</title>
        <authorList>
            <person name="Yoshida K."/>
            <person name="Sommer R.J."/>
        </authorList>
    </citation>
    <scope>NUCLEOTIDE SEQUENCE</scope>
    <source>
        <strain evidence="7">RS5133</strain>
    </source>
</reference>
<evidence type="ECO:0000256" key="2">
    <source>
        <dbReference type="ARBA" id="ARBA00005692"/>
    </source>
</evidence>
<evidence type="ECO:0000256" key="4">
    <source>
        <dbReference type="ARBA" id="ARBA00022989"/>
    </source>
</evidence>
<name>A0AAV5UUM4_9BILA</name>
<comment type="similarity">
    <text evidence="2 6">Belongs to the nematode receptor-like protein srg family.</text>
</comment>
<dbReference type="GO" id="GO:0007606">
    <property type="term" value="P:sensory perception of chemical stimulus"/>
    <property type="evidence" value="ECO:0007669"/>
    <property type="project" value="UniProtKB-UniRule"/>
</dbReference>
<dbReference type="GO" id="GO:0016020">
    <property type="term" value="C:membrane"/>
    <property type="evidence" value="ECO:0007669"/>
    <property type="project" value="UniProtKB-SubCell"/>
</dbReference>
<evidence type="ECO:0000313" key="7">
    <source>
        <dbReference type="EMBL" id="GMT09923.1"/>
    </source>
</evidence>